<dbReference type="Gene3D" id="3.60.10.10">
    <property type="entry name" value="Endonuclease/exonuclease/phosphatase"/>
    <property type="match status" value="1"/>
</dbReference>
<dbReference type="InterPro" id="IPR036691">
    <property type="entry name" value="Endo/exonu/phosph_ase_sf"/>
</dbReference>
<evidence type="ECO:0000313" key="3">
    <source>
        <dbReference type="Proteomes" id="UP001165190"/>
    </source>
</evidence>
<dbReference type="SUPFAM" id="SSF56219">
    <property type="entry name" value="DNase I-like"/>
    <property type="match status" value="1"/>
</dbReference>
<gene>
    <name evidence="2" type="ORF">HRI_000646600</name>
</gene>
<dbReference type="InterPro" id="IPR005135">
    <property type="entry name" value="Endo/exonuclease/phosphatase"/>
</dbReference>
<organism evidence="2 3">
    <name type="scientific">Hibiscus trionum</name>
    <name type="common">Flower of an hour</name>
    <dbReference type="NCBI Taxonomy" id="183268"/>
    <lineage>
        <taxon>Eukaryota</taxon>
        <taxon>Viridiplantae</taxon>
        <taxon>Streptophyta</taxon>
        <taxon>Embryophyta</taxon>
        <taxon>Tracheophyta</taxon>
        <taxon>Spermatophyta</taxon>
        <taxon>Magnoliopsida</taxon>
        <taxon>eudicotyledons</taxon>
        <taxon>Gunneridae</taxon>
        <taxon>Pentapetalae</taxon>
        <taxon>rosids</taxon>
        <taxon>malvids</taxon>
        <taxon>Malvales</taxon>
        <taxon>Malvaceae</taxon>
        <taxon>Malvoideae</taxon>
        <taxon>Hibiscus</taxon>
    </lineage>
</organism>
<dbReference type="OrthoDB" id="1001419at2759"/>
<protein>
    <recommendedName>
        <fullName evidence="1">Endonuclease/exonuclease/phosphatase domain-containing protein</fullName>
    </recommendedName>
</protein>
<dbReference type="GO" id="GO:0003824">
    <property type="term" value="F:catalytic activity"/>
    <property type="evidence" value="ECO:0007669"/>
    <property type="project" value="InterPro"/>
</dbReference>
<dbReference type="AlphaFoldDB" id="A0A9W7H3I7"/>
<dbReference type="EMBL" id="BSYR01000007">
    <property type="protein sequence ID" value="GMI69773.1"/>
    <property type="molecule type" value="Genomic_DNA"/>
</dbReference>
<feature type="domain" description="Endonuclease/exonuclease/phosphatase" evidence="1">
    <location>
        <begin position="5"/>
        <end position="207"/>
    </location>
</feature>
<accession>A0A9W7H3I7</accession>
<comment type="caution">
    <text evidence="2">The sequence shown here is derived from an EMBL/GenBank/DDBJ whole genome shotgun (WGS) entry which is preliminary data.</text>
</comment>
<dbReference type="PANTHER" id="PTHR33710">
    <property type="entry name" value="BNAC02G09200D PROTEIN"/>
    <property type="match status" value="1"/>
</dbReference>
<evidence type="ECO:0000259" key="1">
    <source>
        <dbReference type="Pfam" id="PF03372"/>
    </source>
</evidence>
<keyword evidence="3" id="KW-1185">Reference proteome</keyword>
<name>A0A9W7H3I7_HIBTR</name>
<dbReference type="PANTHER" id="PTHR33710:SF64">
    <property type="entry name" value="ENDONUCLEASE_EXONUCLEASE_PHOSPHATASE DOMAIN-CONTAINING PROTEIN"/>
    <property type="match status" value="1"/>
</dbReference>
<dbReference type="Proteomes" id="UP001165190">
    <property type="component" value="Unassembled WGS sequence"/>
</dbReference>
<evidence type="ECO:0000313" key="2">
    <source>
        <dbReference type="EMBL" id="GMI69773.1"/>
    </source>
</evidence>
<proteinExistence type="predicted"/>
<dbReference type="Pfam" id="PF03372">
    <property type="entry name" value="Exo_endo_phos"/>
    <property type="match status" value="1"/>
</dbReference>
<reference evidence="2" key="1">
    <citation type="submission" date="2023-05" db="EMBL/GenBank/DDBJ databases">
        <title>Genome and transcriptome analyses reveal genes involved in the formation of fine ridges on petal epidermal cells in Hibiscus trionum.</title>
        <authorList>
            <person name="Koshimizu S."/>
            <person name="Masuda S."/>
            <person name="Ishii T."/>
            <person name="Shirasu K."/>
            <person name="Hoshino A."/>
            <person name="Arita M."/>
        </authorList>
    </citation>
    <scope>NUCLEOTIDE SEQUENCE</scope>
    <source>
        <strain evidence="2">Hamamatsu line</strain>
    </source>
</reference>
<sequence length="344" mass="39994">MKILVWNCQGLGNPVTVQYLKQLVASKSPSAVFLCDTRLDKRKTEDVRRRVNMSANLVVERNEDGLGLMLLWTEDTQVSLLSYLKAHIDVEVSRDDVCFRFTGMYGTCHRSNKKDDWDMLDVLRTKPDLPWLVGGDLTDILDLSEKEGGRRKPRVEMEDFKDALLRNGLWDLKPETGWFTWHSGTNAENLVKERLDRFVASIAWIQLYGRGQVHSIHSPWSDHHYLILDTEPCTGRGRRLMDQFRFENCWADEEACLETVKECWNDANSSTVNKLKAIGDKLYGWQKHKRALALKGKNFLLEKIEKLLNENISEESARDLSASKKELKLLMDREEMFWKQRSRV</sequence>